<dbReference type="InterPro" id="IPR025110">
    <property type="entry name" value="AMP-bd_C"/>
</dbReference>
<dbReference type="Gene3D" id="3.40.50.150">
    <property type="entry name" value="Vaccinia Virus protein VP39"/>
    <property type="match status" value="1"/>
</dbReference>
<comment type="similarity">
    <text evidence="2">Belongs to the ATP-dependent AMP-binding enzyme family.</text>
</comment>
<organism evidence="10">
    <name type="scientific">Streptomyces sp. Y1</name>
    <dbReference type="NCBI Taxonomy" id="3238634"/>
    <lineage>
        <taxon>Bacteria</taxon>
        <taxon>Bacillati</taxon>
        <taxon>Actinomycetota</taxon>
        <taxon>Actinomycetes</taxon>
        <taxon>Kitasatosporales</taxon>
        <taxon>Streptomycetaceae</taxon>
        <taxon>Streptomyces</taxon>
    </lineage>
</organism>
<feature type="domain" description="Carrier" evidence="9">
    <location>
        <begin position="2512"/>
        <end position="2586"/>
    </location>
</feature>
<dbReference type="InterPro" id="IPR010060">
    <property type="entry name" value="NRPS_synth"/>
</dbReference>
<keyword evidence="5" id="KW-0436">Ligase</keyword>
<dbReference type="GO" id="GO:0031177">
    <property type="term" value="F:phosphopantetheine binding"/>
    <property type="evidence" value="ECO:0007669"/>
    <property type="project" value="InterPro"/>
</dbReference>
<proteinExistence type="inferred from homology"/>
<dbReference type="InterPro" id="IPR020845">
    <property type="entry name" value="AMP-binding_CS"/>
</dbReference>
<dbReference type="Pfam" id="PF00668">
    <property type="entry name" value="Condensation"/>
    <property type="match status" value="6"/>
</dbReference>
<evidence type="ECO:0000256" key="1">
    <source>
        <dbReference type="ARBA" id="ARBA00001957"/>
    </source>
</evidence>
<dbReference type="GO" id="GO:0005737">
    <property type="term" value="C:cytoplasm"/>
    <property type="evidence" value="ECO:0007669"/>
    <property type="project" value="TreeGrafter"/>
</dbReference>
<evidence type="ECO:0000256" key="2">
    <source>
        <dbReference type="ARBA" id="ARBA00006432"/>
    </source>
</evidence>
<dbReference type="PROSITE" id="PS50075">
    <property type="entry name" value="CARRIER"/>
    <property type="match status" value="4"/>
</dbReference>
<dbReference type="FunFam" id="3.40.50.980:FF:000001">
    <property type="entry name" value="Non-ribosomal peptide synthetase"/>
    <property type="match status" value="4"/>
</dbReference>
<keyword evidence="7" id="KW-0045">Antibiotic biosynthesis</keyword>
<dbReference type="InterPro" id="IPR029063">
    <property type="entry name" value="SAM-dependent_MTases_sf"/>
</dbReference>
<dbReference type="CDD" id="cd17643">
    <property type="entry name" value="A_NRPS_Cytc1-like"/>
    <property type="match status" value="2"/>
</dbReference>
<dbReference type="InterPro" id="IPR006162">
    <property type="entry name" value="Ppantetheine_attach_site"/>
</dbReference>
<dbReference type="FunFam" id="1.10.1200.10:FF:000016">
    <property type="entry name" value="Non-ribosomal peptide synthase"/>
    <property type="match status" value="1"/>
</dbReference>
<dbReference type="SUPFAM" id="SSF47336">
    <property type="entry name" value="ACP-like"/>
    <property type="match status" value="4"/>
</dbReference>
<dbReference type="CDD" id="cd19534">
    <property type="entry name" value="E_NRPS"/>
    <property type="match status" value="2"/>
</dbReference>
<dbReference type="Gene3D" id="2.30.38.10">
    <property type="entry name" value="Luciferase, Domain 3"/>
    <property type="match status" value="1"/>
</dbReference>
<dbReference type="FunFam" id="3.40.50.12780:FF:000012">
    <property type="entry name" value="Non-ribosomal peptide synthetase"/>
    <property type="match status" value="4"/>
</dbReference>
<dbReference type="CDD" id="cd17652">
    <property type="entry name" value="A_NRPS_CmdD_like"/>
    <property type="match status" value="1"/>
</dbReference>
<dbReference type="CDD" id="cd02440">
    <property type="entry name" value="AdoMet_MTases"/>
    <property type="match status" value="1"/>
</dbReference>
<dbReference type="Pfam" id="PF00501">
    <property type="entry name" value="AMP-binding"/>
    <property type="match status" value="4"/>
</dbReference>
<dbReference type="Gene3D" id="3.40.50.1820">
    <property type="entry name" value="alpha/beta hydrolase"/>
    <property type="match status" value="1"/>
</dbReference>
<evidence type="ECO:0000256" key="6">
    <source>
        <dbReference type="ARBA" id="ARBA00022737"/>
    </source>
</evidence>
<evidence type="ECO:0000256" key="7">
    <source>
        <dbReference type="ARBA" id="ARBA00023194"/>
    </source>
</evidence>
<dbReference type="GO" id="GO:0009403">
    <property type="term" value="P:toxin biosynthetic process"/>
    <property type="evidence" value="ECO:0007669"/>
    <property type="project" value="UniProtKB-ARBA"/>
</dbReference>
<dbReference type="FunFam" id="3.30.559.10:FF:000012">
    <property type="entry name" value="Non-ribosomal peptide synthetase"/>
    <property type="match status" value="1"/>
</dbReference>
<dbReference type="Gene3D" id="1.10.1200.10">
    <property type="entry name" value="ACP-like"/>
    <property type="match status" value="3"/>
</dbReference>
<dbReference type="CDD" id="cd19543">
    <property type="entry name" value="DCL_NRPS"/>
    <property type="match status" value="2"/>
</dbReference>
<evidence type="ECO:0000256" key="5">
    <source>
        <dbReference type="ARBA" id="ARBA00022598"/>
    </source>
</evidence>
<comment type="cofactor">
    <cofactor evidence="1">
        <name>pantetheine 4'-phosphate</name>
        <dbReference type="ChEBI" id="CHEBI:47942"/>
    </cofactor>
</comment>
<dbReference type="PANTHER" id="PTHR45527:SF1">
    <property type="entry name" value="FATTY ACID SYNTHASE"/>
    <property type="match status" value="1"/>
</dbReference>
<dbReference type="FunFam" id="3.30.559.30:FF:000001">
    <property type="entry name" value="Non-ribosomal peptide synthetase"/>
    <property type="match status" value="1"/>
</dbReference>
<feature type="compositionally biased region" description="Acidic residues" evidence="8">
    <location>
        <begin position="5615"/>
        <end position="5630"/>
    </location>
</feature>
<dbReference type="SUPFAM" id="SSF52777">
    <property type="entry name" value="CoA-dependent acyltransferases"/>
    <property type="match status" value="12"/>
</dbReference>
<dbReference type="GO" id="GO:0043041">
    <property type="term" value="P:amino acid activation for nonribosomal peptide biosynthetic process"/>
    <property type="evidence" value="ECO:0007669"/>
    <property type="project" value="TreeGrafter"/>
</dbReference>
<protein>
    <submittedName>
        <fullName evidence="10">Amino acid adenylation domain-containing protein</fullName>
    </submittedName>
</protein>
<dbReference type="InterPro" id="IPR013217">
    <property type="entry name" value="Methyltransf_12"/>
</dbReference>
<evidence type="ECO:0000259" key="9">
    <source>
        <dbReference type="PROSITE" id="PS50075"/>
    </source>
</evidence>
<keyword evidence="4" id="KW-0597">Phosphoprotein</keyword>
<reference evidence="10" key="1">
    <citation type="submission" date="2024-07" db="EMBL/GenBank/DDBJ databases">
        <authorList>
            <person name="Yu S.T."/>
        </authorList>
    </citation>
    <scope>NUCLEOTIDE SEQUENCE</scope>
    <source>
        <strain evidence="10">Y1</strain>
    </source>
</reference>
<dbReference type="Gene3D" id="3.40.50.12780">
    <property type="entry name" value="N-terminal domain of ligase-like"/>
    <property type="match status" value="3"/>
</dbReference>
<dbReference type="InterPro" id="IPR010071">
    <property type="entry name" value="AA_adenyl_dom"/>
</dbReference>
<sequence>MSDHHDSALPLTSAQAGIWFAQQLDPANTIYNTGEFLEIHGPVDPELFETALRRTVAEAETLRARFSTDGRTAVQTLDPDPAWSLDLVDVSAEADPVAAVEAWGRADLAVPLDLESDRLFRFALFRAADDHWFWLHRYHHILVDGFTVAMIAQRVAQTYSELAAGGPIGPSPFAPLADLLAAEAEYLAGDKHERDRAYWNGALADLPEELPSLSGTTPRTARSLERRTVHLDAASADRLRETAREAAVTWPSLIIAATALQLQRMTGAPEVVLGLPVTTRLGAVGRKVPGMVSNVLPLRVTVRPDMTVADLLHHVSAQMRNAMRHQRYRFEEMRRDLRLLASDQPLVGPQVNIMMFDYDLTFGGHASTGHNLAIGPADDMSVIVYDRTRDGGLRIDFDANPERYGPELADHQEHFLTLLQNLSTVGPDTLLGRVDLVGETELRRILVEWGGGEEDTDDPAATTLPALFETRAAAFPDRTAVVCGEERLTYRELNERANRLAAELTDRGVRPEQFVAIALPRGTELVVALLAVLKAGAAYLPIDPDYPADRIAYMLRDAAPTLLLTATGVELTVPEDVEVPRLDLDAADTADRLARHPAHDRAAVAEPRNPAYVIYTSGSTGRPKGVVVPHRNVVRLFGATDHWFGFGPDDVWTLFHSYAFDFSVWELWGALLHGGRLVVVPFAVSRSPEDFVALLERERVTVLNQTPSAFYQLVQAERRRPEPASLALRAVVFGGEALELSRLQEWYDRHPDTAPLLINMYGITETTVHVSYVALDRATAAAGRGSVIGRGIPDLRVYVLDSALRPAPTGTAGELYIAGEGLARGYLGRPALSAERFVADPFGDPGTRMYRSGDVARWAADGQLEYLGRADQQVKIRGFRIELGEAEAAVLSHPLVAEAAVVVREDRPGDKRLVAYLVPEPGQRPSTADLRDHAAAGLPSYMVPAAFVQLDALPLTSNGKLDRKALPAPEITVTASAREPRTERERVLCELLADALGLPGVGPDDNFFDLGGDSIIAIRLVSTARERGLVLRTRDVFAGKTPAALAEAAEEGIETPFDAGSDDGTGEVPLTPIVHWLRERGGPIDGYHQSMLVTAPAEPGRERLAAALQTVLDAHDALRLRLSRTAGDTEWTLTAGPRGSVAAAELLRHVDATGTDTAGLAALIEREHAAAVARLAPTEGVMLQAVWFDAGPGRTGRLLIVAHHLVVDGVSWRILLPDLRQAWEAATAGTPAPLRATTSLRGWARRLTELAQEPAQTAELSRWTDQLAAPDPLLTDRPLDRARDTGATARTLTLTLPAAVTEALLTRVPPAYHAGINDVLLTGLALAVARWRESRTGSRDTAVLVDLEGHGREDLFDGVDLSRTVGWFTSIFPVRLDPATTDPGTALKRVKEQLRALPLGGLGHGLLRHLNPETAGALAGLATPQIGFNYLGRFAGSAAGEDTAWAPAPEGGLRGAADPAMPVAHAIEVNALAEDRAEGPRLVAHWSWPDAVLPERELRALAEGWFEALTALAAHADRPGSGGRTPSDLPLVPLGQADIDELEGAFPQLADVLPLAPLQEGLLFHTLYDDQAPDVYCVQFLFELAGAVDTAALRAATDALLRRHPNLGAGFRLTGANTPVQIYPGATEVPWELLDLTALHGERQDAELTRILDEDRARRFDPAHPPLLRFTLVRLAAERSLLLFTSHHVLMDGWSMAALVRELLSLYDTRGDAAALPRVTPYRDYLAWLAQQDEPPARQAWAAALDGVTEPTLLAGAAAAGVAAPEQLMVELPEEFTAELTARARSCGLTLSTVLQGSWALLLARLTGRDDVVFGTTVSGRPPQMTGIEHTLGLFINTLPVRLRLAPGETLLETLTRFQDEQSQLMDHHHLGLAEIQRLTGLGELFDTLAVFENYPLGFADLASPSGSLRVTDVDGRDAAHYPLTLTAIPGTRMRLRLQYRPDVFGRAEVERIADRLRQLLATVVAAPEQRVARTDALAPEERHRLLVEWNATERPVEPATLAQLVEAQVARTPDAVAVDFEGGTHTYAELNRRANRLARLLAARGLGPERTAALLLPRSADLVVAELAVLKTGAAYLPVDPQHPLDRIVFMLEDARPAVVLTAGDLGALSPEGTGTADRSETLWLALDDATTLAELERQGDGDLTDADRTAPVSVLNTAYVIYTSGSTGRPKGVAVTHSGLASFSAAEARRFDVTPDSRVLMFASPSFDASVLELCMALPAGAALVVPPAGPLAGELLGEVLAGRRISHTLIPPAALAGLPAAGFPELRTLVVGGDACSPELVAAWAPGRRMINAYGPTEVTVAATMSAPLTPDGTAPSIGGPIDNTRVYVLGPDLAPVPVGVAGELYVTGAGLARGYLGRAGLTAERFVADPFGAPGTRMYRTGDLVRRRADGDLDFLGRTDEQVKVRGFRIEPGEIETVLAAHPAVARVAVVVREDAPGVKRLVAYAVPADGAGLTGAELRVHAAAALPEYMVPSACVVLPALPLTPHGKLDRKALPAPAYEAAGDGRAPGNPTEELMCRLFAEALGLDRVGTGDSFFDLGGDSIVSIQLVTRARRAGLVFTPRDVFAHKTVEALAAVAQTIDEDAPDTPADDGIGAVSLTPIVHWLRERAAPIDAFSQSMLLRVPAALDLAQLRTALQAVVDHHDALRLRLTRTGGIIWGLETTARGSVPAAEVLRHVPAHDLDEQALDALIATEEEAARTRLAPEAGTMLQAVWFDAGADRPGRLLLVAHHLVVDGVSWRILLPDLAEAWQDAAQGRAPRLQPVGTSLRRWSEQLTALAQDPARLNELQFWAEAVGAGDPALADRPLDRTKDVAAHARSISLTLPAELTAPLLTTVPGAFNGRVNDVLLTALALAAEQWRVRRGRDADGTLLVDLEGHGREEIVPGADLSRTIGWFTSLYPVRIAPGPVEWAEALAGGDALGAAVMRVKEQLLAVPDNGIGFGLLRHLNPQTGPMLATLPAAQIGFNYLGRFAAQSPLGVPGWETTSGDALGGSGDPAMPFSHPLELVALTEDRHDGPHLTATWTWPDGLFGEEDVRELAEAWFAVLTALVGRTGRTDRAALTPSDLPLVRIGQAELDRLQAGGELADVLPLAPLQEGLLFHSLYDDSGPDVYNVQLLFDLEGELDAEALRASARALLARHASLRAGFVQEGLEQPVQVVLREVPLEWHDHDLTALPRERHAREVERLVAEDRERRFDLARPPLVRFTLIRTGERSHRLVLTNHHILLDGWSVPLLVQELFALYARRGDGSGLPPVPPYRDYLEWLSGQDRGEAERAWTVALEDVTEPTRIAPYVPGRAAVLPERVTVDLTEELTAALGALARRLGVTVNTVLQGAWALLLGRLTGRDDVVFGTTAAGRPPELADVERMVGLFINTLPVRVAVDPAEPLQDLLVRLQGDQADLLGHQHLSLTDIQRLTDGGELFDTLVVFENYPLDPSVLDLPGTGLTVVGAEGRDATHYALSLIAVPGARLNLRFNYRPDVLTPARTEELAERLVRLLETAVATPELPVGRLETVAPDELDRLLVEWGGADRKAVAAPRATLAELFEAAVGRDGDRVAVVCDEQRLTYAELNARANRLARLLAAHGAGPERFVAVALPRGVDLVVALLAVVKAGAAYVPVDPDYPADRVAFMVADSRPTLVLSATGVATDLAEGVARIDVDAADTAAALDGLSPEDLRDGERTAVLSAANAAYVIYTSGSTGRPKGVVVPHGNVTGLFGATDHWFHFGADDVWTLFHSYAFDFSVWELWGALLHGGRLVVVPHTVSRSPEEFLRLLVRERVTVLNQTPSAFYQLAQADEEAPETGRQLSLRHVVFGGEALDSRRLAGWYERHADDAPRLVNMYGITETTVHVTHTELTEADAAGAAPGGIGSAIPDLALYVLDSALRPALPGVPAELYVAGRGLARGYLGRPGLSAERFVADPFGAPGTRMYRTGDVVRWSGDGRLEYVGRADDQVKIRGFRIELGEVEAAVAAAPGVGQAAVLVREDVPGDKRLVAYVVPTAGRTPDQAGLRAAVADALPDYMVPSAFVVLETLPLTSNGKLDRRALPAPQLSHGAAGRPARTPEEEILCRLFAEVLGRSEVGIDESFFDLGGHSLLATKLISRVRTAFDAEVPIRVLFEAPTVAALAEQLGVAHRARTALRPMPRPYDVPLSFAQRRLWFINRFDGQSSTYLMPYAMRLTGALDRVALQGALDDLVERHESLRTLFPEVAGVPRQRVLSLQEGRAELQVRELTEEQLQEAVTAASTRGFDLEAETPLRAHLFVLGPDRAVLLLVLHHIVADGWSLVPLANDLTAAYAARRAGDAPGWAPLPVQYADYTLWQHELLGSEADPDSQISSQLAYWTDQLTGIPDELELPADRPRPAAPSYRGGGVLLSVKPETHRALTALARERGATLYMVLQSGIAALLTRMGAGTDIPIGSAIAGRTDEALDELVGFFVNTLVLRTDTSGDPSFRELLERVRVTDLAAYAHQDMPFERLVEILNPARSTARHPLFQVALGLENNDKADWRLDGLECVPQPIGMQVARFDLLFSFREALSADGTGEGLDGYIEFSTDLFDEATVQRLAEWFVRLLDGAAARPDLPIGRIALLGRAERDATLREWNDTAADLPVGTLPELFEARVALAPEATALVYEGERLTYAQLNARANRLARHLAARGIGAEDLVALALPRSVDLVVALLAVSKTGAAYLPVDPSYPQDRIGYMLTDARPARLVTRSATAAELPEDARGIARTLLDDPDTEAAVAALSPADLTDADRRDGPLRLGNAAYVIYTSGSTGRPKGVVVSHRGVSNLASAKRERFAVTPDSRMLQFASPSFDAAFCELSVTLLTGATLVLAPAERLVPGVALAELVAETGATHAILPPVALKVMPADSLGSLTTVAVAGEACSPELVETWSAGRRMINAYGPTEMTVCTTMSRPLAGAQTPPIGAPLPNTRVYVLDTNLQPVPVGMVGELYSTGVQLARGYLNRPDVTAERFVADPFGAPGERMYRTGDLVRWRADGELEFVGRVDEQVKLRGFRIEPGEIESLLLRHPAVGQAAVVVREDRPGERQLVGYVVPMEEDAAAERDEEHEGEQIDEWQVVFDDGYSQSVDTAFGENFTGWGSSYDGQPIPLPQMREWRAATVERIMALRPERVLELGVGSGLILSQVAPHVEAYWGTDFSDAAIETLRGEVAGIDALAGRVELRTQPADDLSGLPTGFFDTVVVNSVAQYFPNADYLEQVIRQALDLVVPGGAVFLGDIRNLRLQRCFQTGIKLHGPEATQSTAGLRRAVEQGVLMEKELMVDPEYFPALRTSRGGIGDIDIRIKRGQYHNELTRHRYDVVLRKDGAAPAAEATVHWRWGVEVLDVEQLTKRLANERPALLRVTGAPNGRLAREIGAMRALESGSPLDEVVALHAGGQPLPSDIDPEQFHQLAEDNGYFAAITWSSGAADTVDVVFSLSPDLPGDALYRPAGAATDPSAWVNNPIARRDVGALAISLRDYLRGQLPDYMVPSALVPLEALPVTPNGKLDRRALPAPDYLGVSSGRAPSTPNEEVLADLFATVLGLPKVGVDDSFFELGGDSIISIQLVSRARAAGLLITAQDVFTQRSVAGLARVATEAPADGADDVDPSGAGEDEDGIDLSLVELSEDDLSLLEEF</sequence>
<dbReference type="NCBIfam" id="NF003417">
    <property type="entry name" value="PRK04813.1"/>
    <property type="match status" value="5"/>
</dbReference>
<dbReference type="InterPro" id="IPR009081">
    <property type="entry name" value="PP-bd_ACP"/>
</dbReference>
<dbReference type="FunFam" id="3.30.300.30:FF:000010">
    <property type="entry name" value="Enterobactin synthetase component F"/>
    <property type="match status" value="3"/>
</dbReference>
<evidence type="ECO:0000256" key="4">
    <source>
        <dbReference type="ARBA" id="ARBA00022553"/>
    </source>
</evidence>
<dbReference type="PROSITE" id="PS00012">
    <property type="entry name" value="PHOSPHOPANTETHEINE"/>
    <property type="match status" value="4"/>
</dbReference>
<dbReference type="NCBIfam" id="TIGR01733">
    <property type="entry name" value="AA-adenyl-dom"/>
    <property type="match status" value="4"/>
</dbReference>
<dbReference type="Pfam" id="PF08242">
    <property type="entry name" value="Methyltransf_12"/>
    <property type="match status" value="1"/>
</dbReference>
<evidence type="ECO:0000313" key="10">
    <source>
        <dbReference type="EMBL" id="XDQ77240.1"/>
    </source>
</evidence>
<dbReference type="CDD" id="cd19540">
    <property type="entry name" value="LCL_NRPS-like"/>
    <property type="match status" value="1"/>
</dbReference>
<feature type="domain" description="Carrier" evidence="9">
    <location>
        <begin position="4067"/>
        <end position="4142"/>
    </location>
</feature>
<dbReference type="FunFam" id="1.10.1200.10:FF:000005">
    <property type="entry name" value="Nonribosomal peptide synthetase 1"/>
    <property type="match status" value="2"/>
</dbReference>
<dbReference type="Gene3D" id="3.30.559.30">
    <property type="entry name" value="Nonribosomal peptide synthetase, condensation domain"/>
    <property type="match status" value="6"/>
</dbReference>
<gene>
    <name evidence="10" type="ORF">AB2U05_01445</name>
</gene>
<dbReference type="PANTHER" id="PTHR45527">
    <property type="entry name" value="NONRIBOSOMAL PEPTIDE SYNTHETASE"/>
    <property type="match status" value="1"/>
</dbReference>
<accession>A0AB39TFU9</accession>
<name>A0AB39TFU9_9ACTN</name>
<dbReference type="InterPro" id="IPR020806">
    <property type="entry name" value="PKS_PP-bd"/>
</dbReference>
<dbReference type="GO" id="GO:0072330">
    <property type="term" value="P:monocarboxylic acid biosynthetic process"/>
    <property type="evidence" value="ECO:0007669"/>
    <property type="project" value="UniProtKB-ARBA"/>
</dbReference>
<dbReference type="SUPFAM" id="SSF56801">
    <property type="entry name" value="Acetyl-CoA synthetase-like"/>
    <property type="match status" value="4"/>
</dbReference>
<dbReference type="GO" id="GO:0008610">
    <property type="term" value="P:lipid biosynthetic process"/>
    <property type="evidence" value="ECO:0007669"/>
    <property type="project" value="UniProtKB-ARBA"/>
</dbReference>
<dbReference type="Gene3D" id="3.30.559.10">
    <property type="entry name" value="Chloramphenicol acetyltransferase-like domain"/>
    <property type="match status" value="6"/>
</dbReference>
<dbReference type="EMBL" id="CP163445">
    <property type="protein sequence ID" value="XDQ77240.1"/>
    <property type="molecule type" value="Genomic_DNA"/>
</dbReference>
<evidence type="ECO:0000256" key="3">
    <source>
        <dbReference type="ARBA" id="ARBA00022450"/>
    </source>
</evidence>
<dbReference type="InterPro" id="IPR000873">
    <property type="entry name" value="AMP-dep_synth/lig_dom"/>
</dbReference>
<dbReference type="GO" id="GO:0017000">
    <property type="term" value="P:antibiotic biosynthetic process"/>
    <property type="evidence" value="ECO:0007669"/>
    <property type="project" value="UniProtKB-KW"/>
</dbReference>
<dbReference type="InterPro" id="IPR036736">
    <property type="entry name" value="ACP-like_sf"/>
</dbReference>
<dbReference type="PROSITE" id="PS00455">
    <property type="entry name" value="AMP_BINDING"/>
    <property type="match status" value="4"/>
</dbReference>
<dbReference type="InterPro" id="IPR042099">
    <property type="entry name" value="ANL_N_sf"/>
</dbReference>
<feature type="region of interest" description="Disordered" evidence="8">
    <location>
        <begin position="5610"/>
        <end position="5630"/>
    </location>
</feature>
<dbReference type="FunFam" id="3.40.50.980:FF:000002">
    <property type="entry name" value="Enterobactin synthetase component F"/>
    <property type="match status" value="2"/>
</dbReference>
<dbReference type="SMART" id="SM00823">
    <property type="entry name" value="PKS_PP"/>
    <property type="match status" value="4"/>
</dbReference>
<dbReference type="RefSeq" id="WP_369182154.1">
    <property type="nucleotide sequence ID" value="NZ_CP163445.1"/>
</dbReference>
<dbReference type="Pfam" id="PF00550">
    <property type="entry name" value="PP-binding"/>
    <property type="match status" value="4"/>
</dbReference>
<dbReference type="InterPro" id="IPR023213">
    <property type="entry name" value="CAT-like_dom_sf"/>
</dbReference>
<dbReference type="GO" id="GO:0016874">
    <property type="term" value="F:ligase activity"/>
    <property type="evidence" value="ECO:0007669"/>
    <property type="project" value="UniProtKB-KW"/>
</dbReference>
<dbReference type="SUPFAM" id="SSF53335">
    <property type="entry name" value="S-adenosyl-L-methionine-dependent methyltransferases"/>
    <property type="match status" value="1"/>
</dbReference>
<evidence type="ECO:0000256" key="8">
    <source>
        <dbReference type="SAM" id="MobiDB-lite"/>
    </source>
</evidence>
<feature type="domain" description="Carrier" evidence="9">
    <location>
        <begin position="5538"/>
        <end position="5612"/>
    </location>
</feature>
<dbReference type="InterPro" id="IPR045851">
    <property type="entry name" value="AMP-bd_C_sf"/>
</dbReference>
<dbReference type="InterPro" id="IPR029058">
    <property type="entry name" value="AB_hydrolase_fold"/>
</dbReference>
<dbReference type="Pfam" id="PF13193">
    <property type="entry name" value="AMP-binding_C"/>
    <property type="match status" value="4"/>
</dbReference>
<dbReference type="Gene3D" id="3.30.300.30">
    <property type="match status" value="5"/>
</dbReference>
<keyword evidence="3" id="KW-0596">Phosphopantetheine</keyword>
<keyword evidence="6" id="KW-0677">Repeat</keyword>
<dbReference type="InterPro" id="IPR001242">
    <property type="entry name" value="Condensation_dom"/>
</dbReference>
<dbReference type="FunFam" id="2.30.38.10:FF:000001">
    <property type="entry name" value="Non-ribosomal peptide synthetase PvdI"/>
    <property type="match status" value="3"/>
</dbReference>
<dbReference type="Gene3D" id="3.40.50.980">
    <property type="match status" value="2"/>
</dbReference>
<feature type="domain" description="Carrier" evidence="9">
    <location>
        <begin position="979"/>
        <end position="1053"/>
    </location>
</feature>
<dbReference type="NCBIfam" id="TIGR01720">
    <property type="entry name" value="NRPS-para261"/>
    <property type="match status" value="2"/>
</dbReference>